<dbReference type="InterPro" id="IPR055235">
    <property type="entry name" value="ASD1_cat"/>
</dbReference>
<evidence type="ECO:0000256" key="4">
    <source>
        <dbReference type="ARBA" id="ARBA00022729"/>
    </source>
</evidence>
<dbReference type="PANTHER" id="PTHR31776">
    <property type="entry name" value="ALPHA-L-ARABINOFURANOSIDASE 1"/>
    <property type="match status" value="1"/>
</dbReference>
<dbReference type="SUPFAM" id="SSF51445">
    <property type="entry name" value="(Trans)glycosidases"/>
    <property type="match status" value="1"/>
</dbReference>
<dbReference type="InterPro" id="IPR008979">
    <property type="entry name" value="Galactose-bd-like_sf"/>
</dbReference>
<dbReference type="SMART" id="SM00813">
    <property type="entry name" value="Alpha-L-AF_C"/>
    <property type="match status" value="1"/>
</dbReference>
<keyword evidence="5" id="KW-0378">Hydrolase</keyword>
<evidence type="ECO:0000313" key="9">
    <source>
        <dbReference type="Proteomes" id="UP001207408"/>
    </source>
</evidence>
<keyword evidence="4 6" id="KW-0732">Signal</keyword>
<keyword evidence="9" id="KW-1185">Reference proteome</keyword>
<feature type="chain" id="PRO_5042265796" description="non-reducing end alpha-L-arabinofuranosidase" evidence="6">
    <location>
        <begin position="23"/>
        <end position="862"/>
    </location>
</feature>
<dbReference type="InterPro" id="IPR017853">
    <property type="entry name" value="GH"/>
</dbReference>
<dbReference type="InterPro" id="IPR010720">
    <property type="entry name" value="Alpha-L-AF_C"/>
</dbReference>
<evidence type="ECO:0000313" key="8">
    <source>
        <dbReference type="EMBL" id="MCW3808072.1"/>
    </source>
</evidence>
<feature type="signal peptide" evidence="6">
    <location>
        <begin position="1"/>
        <end position="22"/>
    </location>
</feature>
<dbReference type="SUPFAM" id="SSF49785">
    <property type="entry name" value="Galactose-binding domain-like"/>
    <property type="match status" value="1"/>
</dbReference>
<gene>
    <name evidence="8" type="ORF">OM074_20785</name>
</gene>
<dbReference type="Gene3D" id="2.60.120.260">
    <property type="entry name" value="Galactose-binding domain-like"/>
    <property type="match status" value="1"/>
</dbReference>
<evidence type="ECO:0000256" key="6">
    <source>
        <dbReference type="SAM" id="SignalP"/>
    </source>
</evidence>
<dbReference type="Pfam" id="PF06964">
    <property type="entry name" value="Alpha-L-AF_C"/>
    <property type="match status" value="1"/>
</dbReference>
<dbReference type="RefSeq" id="WP_301202622.1">
    <property type="nucleotide sequence ID" value="NZ_JAPDPI010000089.1"/>
</dbReference>
<evidence type="ECO:0000259" key="7">
    <source>
        <dbReference type="SMART" id="SM00813"/>
    </source>
</evidence>
<evidence type="ECO:0000256" key="3">
    <source>
        <dbReference type="ARBA" id="ARBA00012670"/>
    </source>
</evidence>
<dbReference type="InterPro" id="IPR003305">
    <property type="entry name" value="CenC_carb-bd"/>
</dbReference>
<dbReference type="Pfam" id="PF22848">
    <property type="entry name" value="ASD1_dom"/>
    <property type="match status" value="1"/>
</dbReference>
<dbReference type="AlphaFoldDB" id="A0AAE3SLU3"/>
<dbReference type="EMBL" id="JAPDPI010000089">
    <property type="protein sequence ID" value="MCW3808072.1"/>
    <property type="molecule type" value="Genomic_DNA"/>
</dbReference>
<dbReference type="GO" id="GO:0046373">
    <property type="term" value="P:L-arabinose metabolic process"/>
    <property type="evidence" value="ECO:0007669"/>
    <property type="project" value="InterPro"/>
</dbReference>
<dbReference type="InterPro" id="IPR051563">
    <property type="entry name" value="Glycosyl_Hydrolase_51"/>
</dbReference>
<evidence type="ECO:0000256" key="5">
    <source>
        <dbReference type="ARBA" id="ARBA00022801"/>
    </source>
</evidence>
<dbReference type="Pfam" id="PF22847">
    <property type="entry name" value="BT_3657-like_N"/>
    <property type="match status" value="1"/>
</dbReference>
<dbReference type="InterPro" id="IPR023296">
    <property type="entry name" value="Glyco_hydro_beta-prop_sf"/>
</dbReference>
<protein>
    <recommendedName>
        <fullName evidence="3">non-reducing end alpha-L-arabinofuranosidase</fullName>
        <ecNumber evidence="3">3.2.1.55</ecNumber>
    </recommendedName>
</protein>
<comment type="catalytic activity">
    <reaction evidence="1">
        <text>Hydrolysis of terminal non-reducing alpha-L-arabinofuranoside residues in alpha-L-arabinosides.</text>
        <dbReference type="EC" id="3.2.1.55"/>
    </reaction>
</comment>
<dbReference type="EC" id="3.2.1.55" evidence="3"/>
<dbReference type="Gene3D" id="3.20.20.80">
    <property type="entry name" value="Glycosidases"/>
    <property type="match status" value="1"/>
</dbReference>
<dbReference type="FunFam" id="3.20.20.80:FF:000090">
    <property type="entry name" value="Alpha-L-arabinofuranosidase A"/>
    <property type="match status" value="1"/>
</dbReference>
<dbReference type="Proteomes" id="UP001207408">
    <property type="component" value="Unassembled WGS sequence"/>
</dbReference>
<dbReference type="Pfam" id="PF02018">
    <property type="entry name" value="CBM_4_9"/>
    <property type="match status" value="1"/>
</dbReference>
<reference evidence="8" key="1">
    <citation type="submission" date="2022-10" db="EMBL/GenBank/DDBJ databases">
        <authorList>
            <person name="Yu W.X."/>
        </authorList>
    </citation>
    <scope>NUCLEOTIDE SEQUENCE</scope>
    <source>
        <strain evidence="8">D04</strain>
    </source>
</reference>
<evidence type="ECO:0000256" key="1">
    <source>
        <dbReference type="ARBA" id="ARBA00001462"/>
    </source>
</evidence>
<feature type="domain" description="Alpha-L-arabinofuranosidase C-terminal" evidence="7">
    <location>
        <begin position="678"/>
        <end position="854"/>
    </location>
</feature>
<dbReference type="InterPro" id="IPR055133">
    <property type="entry name" value="BT_3657-like_N"/>
</dbReference>
<proteinExistence type="inferred from homology"/>
<comment type="caution">
    <text evidence="8">The sequence shown here is derived from an EMBL/GenBank/DDBJ whole genome shotgun (WGS) entry which is preliminary data.</text>
</comment>
<accession>A0AAE3SLU3</accession>
<dbReference type="SUPFAM" id="SSF75005">
    <property type="entry name" value="Arabinanase/levansucrase/invertase"/>
    <property type="match status" value="1"/>
</dbReference>
<sequence>MIKRIYLILFLGLLLLTHPGYANEPDSAYVFSYATIKNNNHNGLHYAWSVDKDCWHSIGPEMRFLFSDFGAWGSQKRMISPFMFQDQNGLWHCLWTLNNDVGQFAHADTKDLYNWRSQSYPTVMDQGNVLDIEVSYQKSSACYLISWASEQDKGLTYFKTTTTDFKSYTPTQKATKQDRPGLRTEVLLNGESLSGVIHKVSWETIDKLIKHQEWTAFHNQERAEECKDDPVRFKGLEDLSAKLTLYPEKSKKISDMLIGAFFEDINYAADGGIYAELIQNRGFEYDLNDTQGRDKTWTHKKAWSVTGQASFKIDTLSPIHPNNRHFAVLQVNEPGACISNSGFDGIPVMEGEKYDFSIFARSLSDSKGGLKVTISDRQGNVIGEASVKKLSSEWNKYEGVITAGKTVDDALISIQPVEKGSYALDMLSLFPQNTFMGRKNGLRKDLARVIADIKPRFIRFPGGCVAHGNGIDNIYHWKNTIGPLEARKPQRNIWNYHQSMGLGYFEYFQFCEDIGAEPVPVVAAGVPCQNSSIGGHGQQGGIPMCEMGDYVQEVLDLIEWANGDKNTRWGKLRAEAGHPKPFNLKYIGIGNEDLITDVFAERFSMIYKAVTEKYPEIIVIGTVGPFYMGTDYVEGWKLASDLEVPMVDEHYYQPPGWFINNQDYYDRYDRSKPKVYLGEYASHLPGRPMNIETALSEALYLTSVERNADVVTMTSFAPLLAKEHHTQWNPDLIYFNNTEVKPTVDYYVQKMYGNNSGDYYVPGYIDLSTTNQEAIERVAYSVVKDSKSNDIIIKLVNMLPVSVHVNIDLSKFINTPCRGKLTVLKGNPTSKEALPKESEIDMDSNTQFESAPYSFSLIRVGL</sequence>
<organism evidence="8 9">
    <name type="scientific">Plebeiibacterium marinum</name>
    <dbReference type="NCBI Taxonomy" id="2992111"/>
    <lineage>
        <taxon>Bacteria</taxon>
        <taxon>Pseudomonadati</taxon>
        <taxon>Bacteroidota</taxon>
        <taxon>Bacteroidia</taxon>
        <taxon>Marinilabiliales</taxon>
        <taxon>Marinilabiliaceae</taxon>
        <taxon>Plebeiibacterium</taxon>
    </lineage>
</organism>
<comment type="similarity">
    <text evidence="2">Belongs to the glycosyl hydrolase 51 family.</text>
</comment>
<dbReference type="GO" id="GO:0046556">
    <property type="term" value="F:alpha-L-arabinofuranosidase activity"/>
    <property type="evidence" value="ECO:0007669"/>
    <property type="project" value="UniProtKB-EC"/>
</dbReference>
<evidence type="ECO:0000256" key="2">
    <source>
        <dbReference type="ARBA" id="ARBA00007186"/>
    </source>
</evidence>
<name>A0AAE3SLU3_9BACT</name>
<dbReference type="PANTHER" id="PTHR31776:SF26">
    <property type="entry name" value="SECRETED ARABINOSIDASE"/>
    <property type="match status" value="1"/>
</dbReference>